<comment type="similarity">
    <text evidence="4">Belongs to the KdsA family.</text>
</comment>
<gene>
    <name evidence="10" type="ORF">ENO08_04015</name>
</gene>
<dbReference type="Pfam" id="PF00793">
    <property type="entry name" value="DAHP_synth_1"/>
    <property type="match status" value="1"/>
</dbReference>
<dbReference type="GO" id="GO:0008676">
    <property type="term" value="F:3-deoxy-8-phosphooctulonate synthase activity"/>
    <property type="evidence" value="ECO:0007669"/>
    <property type="project" value="UniProtKB-EC"/>
</dbReference>
<comment type="catalytic activity">
    <reaction evidence="8">
        <text>D-arabinose 5-phosphate + phosphoenolpyruvate + H2O = 3-deoxy-alpha-D-manno-2-octulosonate-8-phosphate + phosphate</text>
        <dbReference type="Rhea" id="RHEA:14053"/>
        <dbReference type="ChEBI" id="CHEBI:15377"/>
        <dbReference type="ChEBI" id="CHEBI:43474"/>
        <dbReference type="ChEBI" id="CHEBI:57693"/>
        <dbReference type="ChEBI" id="CHEBI:58702"/>
        <dbReference type="ChEBI" id="CHEBI:85985"/>
        <dbReference type="EC" id="2.5.1.55"/>
    </reaction>
</comment>
<dbReference type="Gene3D" id="3.20.20.70">
    <property type="entry name" value="Aldolase class I"/>
    <property type="match status" value="1"/>
</dbReference>
<dbReference type="EC" id="2.5.1.55" evidence="5"/>
<comment type="subcellular location">
    <subcellularLocation>
        <location evidence="1">Cytoplasm</location>
    </subcellularLocation>
</comment>
<organism evidence="10">
    <name type="scientific">Eiseniibacteriota bacterium</name>
    <dbReference type="NCBI Taxonomy" id="2212470"/>
    <lineage>
        <taxon>Bacteria</taxon>
        <taxon>Candidatus Eiseniibacteriota</taxon>
    </lineage>
</organism>
<evidence type="ECO:0000256" key="7">
    <source>
        <dbReference type="ARBA" id="ARBA00022679"/>
    </source>
</evidence>
<comment type="pathway">
    <text evidence="3">Carbohydrate biosynthesis; 3-deoxy-D-manno-octulosonate biosynthesis; 3-deoxy-D-manno-octulosonate from D-ribulose 5-phosphate: step 2/3.</text>
</comment>
<dbReference type="InterPro" id="IPR013785">
    <property type="entry name" value="Aldolase_TIM"/>
</dbReference>
<dbReference type="AlphaFoldDB" id="A0A7V2F461"/>
<evidence type="ECO:0000313" key="10">
    <source>
        <dbReference type="EMBL" id="HER43606.1"/>
    </source>
</evidence>
<evidence type="ECO:0000259" key="9">
    <source>
        <dbReference type="Pfam" id="PF00793"/>
    </source>
</evidence>
<sequence>MDPLAIGEMIWEPELIPLLIAGPCVLEDGDEALRIASACVELADKFDFLYVFKSSYLKDNRSSVDSYTGPGLEKGLSMLERVRSETGVPVLTDVHCREEVGPAAEVCDILQIPAFLSRQTRLILAAAGTGKAVNIKKGQFLSPENMHNAVEKARAGGAAGIMITERGTSFGYNNLVVDMTAFPRMRSTGVPVIFDATH</sequence>
<keyword evidence="6" id="KW-0963">Cytoplasm</keyword>
<protein>
    <recommendedName>
        <fullName evidence="5">3-deoxy-8-phosphooctulonate synthase</fullName>
        <ecNumber evidence="5">2.5.1.55</ecNumber>
    </recommendedName>
</protein>
<dbReference type="InterPro" id="IPR006269">
    <property type="entry name" value="KDO8P_synthase"/>
</dbReference>
<dbReference type="Proteomes" id="UP000886069">
    <property type="component" value="Unassembled WGS sequence"/>
</dbReference>
<name>A0A7V2F461_UNCEI</name>
<evidence type="ECO:0000256" key="6">
    <source>
        <dbReference type="ARBA" id="ARBA00022490"/>
    </source>
</evidence>
<evidence type="ECO:0000256" key="4">
    <source>
        <dbReference type="ARBA" id="ARBA00010499"/>
    </source>
</evidence>
<reference evidence="10" key="1">
    <citation type="journal article" date="2020" name="mSystems">
        <title>Genome- and Community-Level Interaction Insights into Carbon Utilization and Element Cycling Functions of Hydrothermarchaeota in Hydrothermal Sediment.</title>
        <authorList>
            <person name="Zhou Z."/>
            <person name="Liu Y."/>
            <person name="Xu W."/>
            <person name="Pan J."/>
            <person name="Luo Z.H."/>
            <person name="Li M."/>
        </authorList>
    </citation>
    <scope>NUCLEOTIDE SEQUENCE [LARGE SCALE GENOMIC DNA]</scope>
    <source>
        <strain evidence="10">SpSt-1233</strain>
    </source>
</reference>
<accession>A0A7V2F461</accession>
<comment type="pathway">
    <text evidence="2">Bacterial outer membrane biogenesis; lipopolysaccharide biosynthesis.</text>
</comment>
<dbReference type="SUPFAM" id="SSF51569">
    <property type="entry name" value="Aldolase"/>
    <property type="match status" value="1"/>
</dbReference>
<evidence type="ECO:0000256" key="2">
    <source>
        <dbReference type="ARBA" id="ARBA00004756"/>
    </source>
</evidence>
<keyword evidence="7 10" id="KW-0808">Transferase</keyword>
<comment type="caution">
    <text evidence="10">The sequence shown here is derived from an EMBL/GenBank/DDBJ whole genome shotgun (WGS) entry which is preliminary data.</text>
</comment>
<evidence type="ECO:0000256" key="5">
    <source>
        <dbReference type="ARBA" id="ARBA00012693"/>
    </source>
</evidence>
<dbReference type="EMBL" id="DSEC01000283">
    <property type="protein sequence ID" value="HER43606.1"/>
    <property type="molecule type" value="Genomic_DNA"/>
</dbReference>
<evidence type="ECO:0000256" key="3">
    <source>
        <dbReference type="ARBA" id="ARBA00004845"/>
    </source>
</evidence>
<dbReference type="UniPathway" id="UPA00030"/>
<evidence type="ECO:0000256" key="8">
    <source>
        <dbReference type="ARBA" id="ARBA00049112"/>
    </source>
</evidence>
<dbReference type="InterPro" id="IPR006218">
    <property type="entry name" value="DAHP1/KDSA"/>
</dbReference>
<feature type="non-terminal residue" evidence="10">
    <location>
        <position position="198"/>
    </location>
</feature>
<dbReference type="GO" id="GO:0009103">
    <property type="term" value="P:lipopolysaccharide biosynthetic process"/>
    <property type="evidence" value="ECO:0007669"/>
    <property type="project" value="UniProtKB-UniPathway"/>
</dbReference>
<dbReference type="PANTHER" id="PTHR21057">
    <property type="entry name" value="PHOSPHO-2-DEHYDRO-3-DEOXYHEPTONATE ALDOLASE"/>
    <property type="match status" value="1"/>
</dbReference>
<dbReference type="NCBIfam" id="NF003543">
    <property type="entry name" value="PRK05198.1"/>
    <property type="match status" value="1"/>
</dbReference>
<dbReference type="GO" id="GO:0005737">
    <property type="term" value="C:cytoplasm"/>
    <property type="evidence" value="ECO:0007669"/>
    <property type="project" value="UniProtKB-SubCell"/>
</dbReference>
<proteinExistence type="inferred from homology"/>
<dbReference type="UniPathway" id="UPA00357">
    <property type="reaction ID" value="UER00474"/>
</dbReference>
<feature type="domain" description="DAHP synthetase I/KDSA" evidence="9">
    <location>
        <begin position="18"/>
        <end position="198"/>
    </location>
</feature>
<evidence type="ECO:0000256" key="1">
    <source>
        <dbReference type="ARBA" id="ARBA00004496"/>
    </source>
</evidence>